<dbReference type="InterPro" id="IPR036390">
    <property type="entry name" value="WH_DNA-bd_sf"/>
</dbReference>
<dbReference type="Pfam" id="PF00126">
    <property type="entry name" value="HTH_1"/>
    <property type="match status" value="1"/>
</dbReference>
<dbReference type="Gene3D" id="3.40.190.290">
    <property type="match status" value="1"/>
</dbReference>
<dbReference type="InterPro" id="IPR050950">
    <property type="entry name" value="HTH-type_LysR_regulators"/>
</dbReference>
<feature type="domain" description="HTH lysR-type" evidence="5">
    <location>
        <begin position="2"/>
        <end position="59"/>
    </location>
</feature>
<evidence type="ECO:0000256" key="2">
    <source>
        <dbReference type="ARBA" id="ARBA00023015"/>
    </source>
</evidence>
<comment type="caution">
    <text evidence="6">The sequence shown here is derived from an EMBL/GenBank/DDBJ whole genome shotgun (WGS) entry which is preliminary data.</text>
</comment>
<dbReference type="EMBL" id="DSYZ01000026">
    <property type="protein sequence ID" value="HGT82340.1"/>
    <property type="molecule type" value="Genomic_DNA"/>
</dbReference>
<proteinExistence type="inferred from homology"/>
<dbReference type="SUPFAM" id="SSF53850">
    <property type="entry name" value="Periplasmic binding protein-like II"/>
    <property type="match status" value="1"/>
</dbReference>
<reference evidence="6" key="1">
    <citation type="journal article" date="2020" name="mSystems">
        <title>Genome- and Community-Level Interaction Insights into Carbon Utilization and Element Cycling Functions of Hydrothermarchaeota in Hydrothermal Sediment.</title>
        <authorList>
            <person name="Zhou Z."/>
            <person name="Liu Y."/>
            <person name="Xu W."/>
            <person name="Pan J."/>
            <person name="Luo Z.H."/>
            <person name="Li M."/>
        </authorList>
    </citation>
    <scope>NUCLEOTIDE SEQUENCE [LARGE SCALE GENOMIC DNA]</scope>
    <source>
        <strain evidence="6">SpSt-587</strain>
    </source>
</reference>
<dbReference type="InterPro" id="IPR005119">
    <property type="entry name" value="LysR_subst-bd"/>
</dbReference>
<keyword evidence="4" id="KW-0804">Transcription</keyword>
<keyword evidence="2" id="KW-0805">Transcription regulation</keyword>
<dbReference type="SUPFAM" id="SSF46785">
    <property type="entry name" value="Winged helix' DNA-binding domain"/>
    <property type="match status" value="1"/>
</dbReference>
<evidence type="ECO:0000256" key="3">
    <source>
        <dbReference type="ARBA" id="ARBA00023125"/>
    </source>
</evidence>
<dbReference type="PANTHER" id="PTHR30419:SF25">
    <property type="entry name" value="HTH-TYPE TRANSCRIPTIONAL REGULATOR YTLI"/>
    <property type="match status" value="1"/>
</dbReference>
<dbReference type="InterPro" id="IPR036388">
    <property type="entry name" value="WH-like_DNA-bd_sf"/>
</dbReference>
<dbReference type="GO" id="GO:0003700">
    <property type="term" value="F:DNA-binding transcription factor activity"/>
    <property type="evidence" value="ECO:0007669"/>
    <property type="project" value="InterPro"/>
</dbReference>
<dbReference type="PANTHER" id="PTHR30419">
    <property type="entry name" value="HTH-TYPE TRANSCRIPTIONAL REGULATOR YBHD"/>
    <property type="match status" value="1"/>
</dbReference>
<evidence type="ECO:0000256" key="1">
    <source>
        <dbReference type="ARBA" id="ARBA00009437"/>
    </source>
</evidence>
<dbReference type="PROSITE" id="PS50931">
    <property type="entry name" value="HTH_LYSR"/>
    <property type="match status" value="1"/>
</dbReference>
<comment type="similarity">
    <text evidence="1">Belongs to the LysR transcriptional regulatory family.</text>
</comment>
<accession>A0A7J3M1S7</accession>
<dbReference type="Gene3D" id="1.10.10.10">
    <property type="entry name" value="Winged helix-like DNA-binding domain superfamily/Winged helix DNA-binding domain"/>
    <property type="match status" value="1"/>
</dbReference>
<dbReference type="Pfam" id="PF03466">
    <property type="entry name" value="LysR_substrate"/>
    <property type="match status" value="1"/>
</dbReference>
<protein>
    <submittedName>
        <fullName evidence="6">LysR family transcriptional regulator</fullName>
    </submittedName>
</protein>
<sequence>MVKLEFMKTFIEVVNTGSLKKAAKNLGVSVSTVSFQIDALESFYGAKLLNRGIRGVELTEEGKIALKNMEMIMKSVEEVKRLITNIKGEKIVLASGMVGLNIVHSLQILLKSRYPTLEVKLELRGAHKCVQGVLNSEYDFAIAGDLLNEHLNDPRLFVEELGNDKLVLITSKEHPLAKKDAISLEEIKNEPMIMLTDDYGITTSTKKALEMSGYSISQFNVAYVVGDYYSKIHAVSSGIGIAITSFLAACRAYEVGLIEMIKIADLKSDRKIYFVASKLAMESGKMREYADFILSKGKQLFKDFTNHCKYFES</sequence>
<name>A0A7J3M1S7_ARCFL</name>
<evidence type="ECO:0000256" key="4">
    <source>
        <dbReference type="ARBA" id="ARBA00023163"/>
    </source>
</evidence>
<dbReference type="AlphaFoldDB" id="A0A7J3M1S7"/>
<gene>
    <name evidence="6" type="ORF">ENT52_01215</name>
</gene>
<dbReference type="FunFam" id="1.10.10.10:FF:000001">
    <property type="entry name" value="LysR family transcriptional regulator"/>
    <property type="match status" value="1"/>
</dbReference>
<evidence type="ECO:0000313" key="6">
    <source>
        <dbReference type="EMBL" id="HGT82340.1"/>
    </source>
</evidence>
<evidence type="ECO:0000259" key="5">
    <source>
        <dbReference type="PROSITE" id="PS50931"/>
    </source>
</evidence>
<dbReference type="InterPro" id="IPR000847">
    <property type="entry name" value="LysR_HTH_N"/>
</dbReference>
<dbReference type="CDD" id="cd05466">
    <property type="entry name" value="PBP2_LTTR_substrate"/>
    <property type="match status" value="1"/>
</dbReference>
<dbReference type="GO" id="GO:0005829">
    <property type="term" value="C:cytosol"/>
    <property type="evidence" value="ECO:0007669"/>
    <property type="project" value="TreeGrafter"/>
</dbReference>
<dbReference type="GO" id="GO:0003677">
    <property type="term" value="F:DNA binding"/>
    <property type="evidence" value="ECO:0007669"/>
    <property type="project" value="UniProtKB-KW"/>
</dbReference>
<keyword evidence="3" id="KW-0238">DNA-binding</keyword>
<organism evidence="6">
    <name type="scientific">Archaeoglobus fulgidus</name>
    <dbReference type="NCBI Taxonomy" id="2234"/>
    <lineage>
        <taxon>Archaea</taxon>
        <taxon>Methanobacteriati</taxon>
        <taxon>Methanobacteriota</taxon>
        <taxon>Archaeoglobi</taxon>
        <taxon>Archaeoglobales</taxon>
        <taxon>Archaeoglobaceae</taxon>
        <taxon>Archaeoglobus</taxon>
    </lineage>
</organism>